<dbReference type="InterPro" id="IPR036388">
    <property type="entry name" value="WH-like_DNA-bd_sf"/>
</dbReference>
<protein>
    <submittedName>
        <fullName evidence="5">Transcriptional regulator, ArsR family</fullName>
    </submittedName>
</protein>
<evidence type="ECO:0000256" key="3">
    <source>
        <dbReference type="ARBA" id="ARBA00023163"/>
    </source>
</evidence>
<keyword evidence="3" id="KW-0804">Transcription</keyword>
<dbReference type="InterPro" id="IPR011991">
    <property type="entry name" value="ArsR-like_HTH"/>
</dbReference>
<dbReference type="OrthoDB" id="9799175at2"/>
<reference evidence="5 6" key="1">
    <citation type="submission" date="2019-07" db="EMBL/GenBank/DDBJ databases">
        <title>Genomic Encyclopedia of Type Strains, Phase I: the one thousand microbial genomes (KMG-I) project.</title>
        <authorList>
            <person name="Kyrpides N."/>
        </authorList>
    </citation>
    <scope>NUCLEOTIDE SEQUENCE [LARGE SCALE GENOMIC DNA]</scope>
    <source>
        <strain evidence="5 6">DSM 16647</strain>
    </source>
</reference>
<accession>A0A5S5AHC0</accession>
<dbReference type="NCBIfam" id="NF033788">
    <property type="entry name" value="HTH_metalloreg"/>
    <property type="match status" value="1"/>
</dbReference>
<comment type="caution">
    <text evidence="5">The sequence shown here is derived from an EMBL/GenBank/DDBJ whole genome shotgun (WGS) entry which is preliminary data.</text>
</comment>
<evidence type="ECO:0000259" key="4">
    <source>
        <dbReference type="PROSITE" id="PS50987"/>
    </source>
</evidence>
<proteinExistence type="predicted"/>
<keyword evidence="6" id="KW-1185">Reference proteome</keyword>
<dbReference type="Pfam" id="PF01022">
    <property type="entry name" value="HTH_5"/>
    <property type="match status" value="1"/>
</dbReference>
<dbReference type="InterPro" id="IPR051081">
    <property type="entry name" value="HTH_MetalResp_TranReg"/>
</dbReference>
<dbReference type="GO" id="GO:0003677">
    <property type="term" value="F:DNA binding"/>
    <property type="evidence" value="ECO:0007669"/>
    <property type="project" value="UniProtKB-KW"/>
</dbReference>
<dbReference type="GO" id="GO:0003700">
    <property type="term" value="F:DNA-binding transcription factor activity"/>
    <property type="evidence" value="ECO:0007669"/>
    <property type="project" value="InterPro"/>
</dbReference>
<dbReference type="InterPro" id="IPR001845">
    <property type="entry name" value="HTH_ArsR_DNA-bd_dom"/>
</dbReference>
<keyword evidence="1" id="KW-0805">Transcription regulation</keyword>
<name>A0A5S5AHC0_9FIRM</name>
<sequence length="112" mass="13186">MVLVVILKALADENRLRILNLLRKGELCVCEIEAILEITQSNASRHLNKLKNAGIITYEKKSQWVYYKINETFVKDNALLFDYLNNYMDNNSQFLKDLQRLKEYKNNRITCA</sequence>
<dbReference type="EMBL" id="VNHO01000042">
    <property type="protein sequence ID" value="TYP48136.1"/>
    <property type="molecule type" value="Genomic_DNA"/>
</dbReference>
<evidence type="ECO:0000313" key="5">
    <source>
        <dbReference type="EMBL" id="TYP48136.1"/>
    </source>
</evidence>
<dbReference type="RefSeq" id="WP_013275022.1">
    <property type="nucleotide sequence ID" value="NZ_VNHO01000042.1"/>
</dbReference>
<dbReference type="PANTHER" id="PTHR33154">
    <property type="entry name" value="TRANSCRIPTIONAL REGULATOR, ARSR FAMILY"/>
    <property type="match status" value="1"/>
</dbReference>
<organism evidence="5 6">
    <name type="scientific">Thermosediminibacter litoriperuensis</name>
    <dbReference type="NCBI Taxonomy" id="291989"/>
    <lineage>
        <taxon>Bacteria</taxon>
        <taxon>Bacillati</taxon>
        <taxon>Bacillota</taxon>
        <taxon>Clostridia</taxon>
        <taxon>Thermosediminibacterales</taxon>
        <taxon>Thermosediminibacteraceae</taxon>
        <taxon>Thermosediminibacter</taxon>
    </lineage>
</organism>
<evidence type="ECO:0000256" key="2">
    <source>
        <dbReference type="ARBA" id="ARBA00023125"/>
    </source>
</evidence>
<dbReference type="SUPFAM" id="SSF46785">
    <property type="entry name" value="Winged helix' DNA-binding domain"/>
    <property type="match status" value="1"/>
</dbReference>
<dbReference type="CDD" id="cd00090">
    <property type="entry name" value="HTH_ARSR"/>
    <property type="match status" value="1"/>
</dbReference>
<dbReference type="AlphaFoldDB" id="A0A5S5AHC0"/>
<dbReference type="PROSITE" id="PS50987">
    <property type="entry name" value="HTH_ARSR_2"/>
    <property type="match status" value="1"/>
</dbReference>
<dbReference type="PRINTS" id="PR00778">
    <property type="entry name" value="HTHARSR"/>
</dbReference>
<dbReference type="Proteomes" id="UP000322294">
    <property type="component" value="Unassembled WGS sequence"/>
</dbReference>
<evidence type="ECO:0000256" key="1">
    <source>
        <dbReference type="ARBA" id="ARBA00023015"/>
    </source>
</evidence>
<dbReference type="Gene3D" id="1.10.10.10">
    <property type="entry name" value="Winged helix-like DNA-binding domain superfamily/Winged helix DNA-binding domain"/>
    <property type="match status" value="1"/>
</dbReference>
<dbReference type="PANTHER" id="PTHR33154:SF18">
    <property type="entry name" value="ARSENICAL RESISTANCE OPERON REPRESSOR"/>
    <property type="match status" value="1"/>
</dbReference>
<evidence type="ECO:0000313" key="6">
    <source>
        <dbReference type="Proteomes" id="UP000322294"/>
    </source>
</evidence>
<feature type="domain" description="HTH arsR-type" evidence="4">
    <location>
        <begin position="1"/>
        <end position="89"/>
    </location>
</feature>
<dbReference type="SMART" id="SM00418">
    <property type="entry name" value="HTH_ARSR"/>
    <property type="match status" value="1"/>
</dbReference>
<gene>
    <name evidence="5" type="ORF">LZ11_02369</name>
</gene>
<keyword evidence="2" id="KW-0238">DNA-binding</keyword>
<dbReference type="InterPro" id="IPR036390">
    <property type="entry name" value="WH_DNA-bd_sf"/>
</dbReference>